<sequence length="139" mass="13779">MGARMTAWAGLATAATLLLAGCGSDDDGTADDTSSPTVTTSESSTAASATPSPTTTPAPAGTPECADVWQAGGKLPRAYGGCAADGLLVAPDGLGCSSGQTIVRYDERFWAVRGGTISGGDVALTQSKEYKDAVATCRG</sequence>
<evidence type="ECO:0000313" key="3">
    <source>
        <dbReference type="EMBL" id="NYI46441.1"/>
    </source>
</evidence>
<keyword evidence="2" id="KW-0732">Signal</keyword>
<gene>
    <name evidence="3" type="ORF">BJ993_003521</name>
</gene>
<reference evidence="3 4" key="1">
    <citation type="submission" date="2020-07" db="EMBL/GenBank/DDBJ databases">
        <title>Sequencing the genomes of 1000 actinobacteria strains.</title>
        <authorList>
            <person name="Klenk H.-P."/>
        </authorList>
    </citation>
    <scope>NUCLEOTIDE SEQUENCE [LARGE SCALE GENOMIC DNA]</scope>
    <source>
        <strain evidence="3 4">DSM 15131</strain>
    </source>
</reference>
<dbReference type="Proteomes" id="UP000562045">
    <property type="component" value="Unassembled WGS sequence"/>
</dbReference>
<feature type="signal peptide" evidence="2">
    <location>
        <begin position="1"/>
        <end position="20"/>
    </location>
</feature>
<evidence type="ECO:0000313" key="4">
    <source>
        <dbReference type="Proteomes" id="UP000562045"/>
    </source>
</evidence>
<dbReference type="PROSITE" id="PS51257">
    <property type="entry name" value="PROKAR_LIPOPROTEIN"/>
    <property type="match status" value="1"/>
</dbReference>
<accession>A0A7Z0CM47</accession>
<organism evidence="3 4">
    <name type="scientific">Nocardioides aromaticivorans</name>
    <dbReference type="NCBI Taxonomy" id="200618"/>
    <lineage>
        <taxon>Bacteria</taxon>
        <taxon>Bacillati</taxon>
        <taxon>Actinomycetota</taxon>
        <taxon>Actinomycetes</taxon>
        <taxon>Propionibacteriales</taxon>
        <taxon>Nocardioidaceae</taxon>
        <taxon>Nocardioides</taxon>
    </lineage>
</organism>
<dbReference type="AlphaFoldDB" id="A0A7Z0CM47"/>
<evidence type="ECO:0000256" key="1">
    <source>
        <dbReference type="SAM" id="MobiDB-lite"/>
    </source>
</evidence>
<name>A0A7Z0CM47_9ACTN</name>
<comment type="caution">
    <text evidence="3">The sequence shown here is derived from an EMBL/GenBank/DDBJ whole genome shotgun (WGS) entry which is preliminary data.</text>
</comment>
<proteinExistence type="predicted"/>
<feature type="compositionally biased region" description="Low complexity" evidence="1">
    <location>
        <begin position="31"/>
        <end position="63"/>
    </location>
</feature>
<dbReference type="EMBL" id="JACBZM010000001">
    <property type="protein sequence ID" value="NYI46441.1"/>
    <property type="molecule type" value="Genomic_DNA"/>
</dbReference>
<feature type="region of interest" description="Disordered" evidence="1">
    <location>
        <begin position="25"/>
        <end position="65"/>
    </location>
</feature>
<evidence type="ECO:0000256" key="2">
    <source>
        <dbReference type="SAM" id="SignalP"/>
    </source>
</evidence>
<feature type="chain" id="PRO_5039614154" evidence="2">
    <location>
        <begin position="21"/>
        <end position="139"/>
    </location>
</feature>
<protein>
    <submittedName>
        <fullName evidence="3">Uncharacterized protein YcfL</fullName>
    </submittedName>
</protein>
<dbReference type="RefSeq" id="WP_179650282.1">
    <property type="nucleotide sequence ID" value="NZ_CP022295.1"/>
</dbReference>